<evidence type="ECO:0000313" key="2">
    <source>
        <dbReference type="EMBL" id="MFD2461531.1"/>
    </source>
</evidence>
<evidence type="ECO:0000259" key="1">
    <source>
        <dbReference type="Pfam" id="PF13468"/>
    </source>
</evidence>
<comment type="caution">
    <text evidence="2">The sequence shown here is derived from an EMBL/GenBank/DDBJ whole genome shotgun (WGS) entry which is preliminary data.</text>
</comment>
<dbReference type="SUPFAM" id="SSF54593">
    <property type="entry name" value="Glyoxalase/Bleomycin resistance protein/Dihydroxybiphenyl dioxygenase"/>
    <property type="match status" value="1"/>
</dbReference>
<evidence type="ECO:0000313" key="3">
    <source>
        <dbReference type="Proteomes" id="UP001597419"/>
    </source>
</evidence>
<dbReference type="Gene3D" id="3.10.180.10">
    <property type="entry name" value="2,3-Dihydroxybiphenyl 1,2-Dioxygenase, domain 1"/>
    <property type="match status" value="1"/>
</dbReference>
<dbReference type="PANTHER" id="PTHR40265:SF1">
    <property type="entry name" value="GLYOXALASE-LIKE DOMAIN-CONTAINING PROTEIN"/>
    <property type="match status" value="1"/>
</dbReference>
<dbReference type="EMBL" id="JBHUKU010000013">
    <property type="protein sequence ID" value="MFD2461531.1"/>
    <property type="molecule type" value="Genomic_DNA"/>
</dbReference>
<dbReference type="Proteomes" id="UP001597419">
    <property type="component" value="Unassembled WGS sequence"/>
</dbReference>
<dbReference type="PANTHER" id="PTHR40265">
    <property type="entry name" value="BLL2707 PROTEIN"/>
    <property type="match status" value="1"/>
</dbReference>
<protein>
    <submittedName>
        <fullName evidence="2">VOC family protein</fullName>
    </submittedName>
</protein>
<dbReference type="RefSeq" id="WP_345404579.1">
    <property type="nucleotide sequence ID" value="NZ_BAABHG010000016.1"/>
</dbReference>
<dbReference type="InterPro" id="IPR029068">
    <property type="entry name" value="Glyas_Bleomycin-R_OHBP_Dase"/>
</dbReference>
<dbReference type="InterPro" id="IPR025870">
    <property type="entry name" value="Glyoxalase-like_dom"/>
</dbReference>
<organism evidence="2 3">
    <name type="scientific">Amycolatopsis samaneae</name>
    <dbReference type="NCBI Taxonomy" id="664691"/>
    <lineage>
        <taxon>Bacteria</taxon>
        <taxon>Bacillati</taxon>
        <taxon>Actinomycetota</taxon>
        <taxon>Actinomycetes</taxon>
        <taxon>Pseudonocardiales</taxon>
        <taxon>Pseudonocardiaceae</taxon>
        <taxon>Amycolatopsis</taxon>
    </lineage>
</organism>
<proteinExistence type="predicted"/>
<accession>A0ABW5GKY2</accession>
<keyword evidence="3" id="KW-1185">Reference proteome</keyword>
<dbReference type="Pfam" id="PF13468">
    <property type="entry name" value="Glyoxalase_3"/>
    <property type="match status" value="1"/>
</dbReference>
<name>A0ABW5GKY2_9PSEU</name>
<gene>
    <name evidence="2" type="ORF">ACFSYJ_23200</name>
</gene>
<reference evidence="3" key="1">
    <citation type="journal article" date="2019" name="Int. J. Syst. Evol. Microbiol.">
        <title>The Global Catalogue of Microorganisms (GCM) 10K type strain sequencing project: providing services to taxonomists for standard genome sequencing and annotation.</title>
        <authorList>
            <consortium name="The Broad Institute Genomics Platform"/>
            <consortium name="The Broad Institute Genome Sequencing Center for Infectious Disease"/>
            <person name="Wu L."/>
            <person name="Ma J."/>
        </authorList>
    </citation>
    <scope>NUCLEOTIDE SEQUENCE [LARGE SCALE GENOMIC DNA]</scope>
    <source>
        <strain evidence="3">CGMCC 4.7643</strain>
    </source>
</reference>
<feature type="domain" description="Glyoxalase-like" evidence="1">
    <location>
        <begin position="5"/>
        <end position="170"/>
    </location>
</feature>
<sequence>MTFALDHLVFAGPDLGAAVAHVAELTGVEPVPGGSHVGLGTANHLADLGAGAYLEVIGPDPAQPEPSAPRPFGIDDLREPALVTWAVRTPDIDVAVAGVRAAGYDPGDAHDMSRDAQGELLSWRLTTPGGLDGLAPFLIDWGSTPHPTTRGLPKIPLLMVTGVHPDPAAVDVVTRALGLELLVRRDRKPGLVAVLRRPDGAQVTLS</sequence>